<dbReference type="OrthoDB" id="6399948at2"/>
<dbReference type="SUPFAM" id="SSF103642">
    <property type="entry name" value="Sec-C motif"/>
    <property type="match status" value="1"/>
</dbReference>
<dbReference type="Gene3D" id="3.10.450.50">
    <property type="match status" value="1"/>
</dbReference>
<reference evidence="1 2" key="1">
    <citation type="journal article" date="2006" name="Syst. Appl. Microbiol.">
        <title>Anoxybacillus amylolyticus sp. nov., a thermophilic amylase producing bacterium isolated from Mount Rittmann (Antarctica).</title>
        <authorList>
            <person name="Poli A."/>
            <person name="Esposito E."/>
            <person name="Lama L."/>
            <person name="Orlando P."/>
            <person name="Nicolaus G."/>
            <person name="de Appolonia F."/>
            <person name="Gambacorta A."/>
            <person name="Nicolaus B."/>
        </authorList>
    </citation>
    <scope>NUCLEOTIDE SEQUENCE [LARGE SCALE GENOMIC DNA]</scope>
    <source>
        <strain evidence="1 2">DSM 15939</strain>
    </source>
</reference>
<accession>A0A160F679</accession>
<dbReference type="Proteomes" id="UP000076865">
    <property type="component" value="Chromosome"/>
</dbReference>
<dbReference type="RefSeq" id="WP_066322674.1">
    <property type="nucleotide sequence ID" value="NZ_CP015438.1"/>
</dbReference>
<dbReference type="InterPro" id="IPR004027">
    <property type="entry name" value="SEC_C_motif"/>
</dbReference>
<keyword evidence="2" id="KW-1185">Reference proteome</keyword>
<dbReference type="Pfam" id="PF02810">
    <property type="entry name" value="SEC-C"/>
    <property type="match status" value="1"/>
</dbReference>
<name>A0A160F679_9BACL</name>
<evidence type="ECO:0000313" key="2">
    <source>
        <dbReference type="Proteomes" id="UP000076865"/>
    </source>
</evidence>
<organism evidence="1 2">
    <name type="scientific">Anoxybacteroides amylolyticum</name>
    <dbReference type="NCBI Taxonomy" id="294699"/>
    <lineage>
        <taxon>Bacteria</taxon>
        <taxon>Bacillati</taxon>
        <taxon>Bacillota</taxon>
        <taxon>Bacilli</taxon>
        <taxon>Bacillales</taxon>
        <taxon>Anoxybacillaceae</taxon>
        <taxon>Anoxybacteroides</taxon>
    </lineage>
</organism>
<dbReference type="AlphaFoldDB" id="A0A160F679"/>
<evidence type="ECO:0000313" key="1">
    <source>
        <dbReference type="EMBL" id="ANB61313.1"/>
    </source>
</evidence>
<protein>
    <submittedName>
        <fullName evidence="1">SEC-C motif family protein</fullName>
    </submittedName>
</protein>
<dbReference type="EMBL" id="CP015438">
    <property type="protein sequence ID" value="ANB61313.1"/>
    <property type="molecule type" value="Genomic_DNA"/>
</dbReference>
<dbReference type="PATRIC" id="fig|294699.3.peg.397"/>
<dbReference type="KEGG" id="aamy:GFC30_411"/>
<gene>
    <name evidence="1" type="ORF">GFC30_411</name>
</gene>
<sequence>MFVGRNDLCPCGSGKKYKKCCMNKDRVTEISRVRQERFFQLKTELIEKIQGFLGEKLSFFEHYNVKKAFHRELKPLKNKDRLEHFLPVWSVLFYRYKNGLRGIEWFYEENKGKLSNEERNMVETWMALVPRLVQIVDKEEAGVIVEDRFTSQQLFMPFCETMYEAVPWGGIFSFIEPFGEGHYIHGLTFIESPDGVERAYKQIIQRLAETGASYEQVVFTSFFAILDHMIGDPPSGKKIKKERVTLHYHVNDVKQLTRSLLEKNVIIIDEESDGYIELSLVGQEVKYEDNVVDGPIYIRQVFGYIDIENNKLRFQSLDVDATDRFKQLMSEERVPLIKETADKVDVPEGVELATYAVHVADGIPSYMGAIAQEMVLAYESLHRPVLDGKTPMEWLESGSLERVERWLRQREYASFMAFASKTGGITPDYNSIRRKLRLPLSPFVTLGEGRQSRMHTLKPLEHTSHSHLQMPFDWAAYFFGSDLLAFFEEKAVGKSAETQQKYRVGIAVLADYFKTKHYASWEEVSENDWHECIVYFYLKTYRDISVHQAKRFISTCKAFAKWLDRKYGTEHAQSVSKITQETEEEVYQAIRLFDKYQPYWSRKNPIWSVVRNLPREKHVYQIVSVSSTVMLRAIDTNDTHRINIPPSLRGFMKKGMFIVCSLMYTEDGKRMIHYVDTVFPEAAAAYMPAYIQEKKRLPIN</sequence>
<proteinExistence type="predicted"/>